<sequence length="111" mass="12882">MRLSSLSECSHGWKRGSYYIRPFIFLILSVRSEEGERVGWRGGPERKSAPNAQENAALEQQQKATTNIKNRTTENPLWFSRPQSGFDAESPFWPLDITESCYNIPHQWHKD</sequence>
<protein>
    <submittedName>
        <fullName evidence="2">Uncharacterized protein</fullName>
    </submittedName>
</protein>
<feature type="compositionally biased region" description="Low complexity" evidence="1">
    <location>
        <begin position="49"/>
        <end position="62"/>
    </location>
</feature>
<name>A0AAV4MGN7_CAEEX</name>
<evidence type="ECO:0000313" key="2">
    <source>
        <dbReference type="EMBL" id="GIX71455.1"/>
    </source>
</evidence>
<comment type="caution">
    <text evidence="2">The sequence shown here is derived from an EMBL/GenBank/DDBJ whole genome shotgun (WGS) entry which is preliminary data.</text>
</comment>
<dbReference type="Proteomes" id="UP001054945">
    <property type="component" value="Unassembled WGS sequence"/>
</dbReference>
<feature type="compositionally biased region" description="Basic and acidic residues" evidence="1">
    <location>
        <begin position="38"/>
        <end position="48"/>
    </location>
</feature>
<feature type="region of interest" description="Disordered" evidence="1">
    <location>
        <begin position="38"/>
        <end position="83"/>
    </location>
</feature>
<evidence type="ECO:0000256" key="1">
    <source>
        <dbReference type="SAM" id="MobiDB-lite"/>
    </source>
</evidence>
<organism evidence="2 3">
    <name type="scientific">Caerostris extrusa</name>
    <name type="common">Bark spider</name>
    <name type="synonym">Caerostris bankana</name>
    <dbReference type="NCBI Taxonomy" id="172846"/>
    <lineage>
        <taxon>Eukaryota</taxon>
        <taxon>Metazoa</taxon>
        <taxon>Ecdysozoa</taxon>
        <taxon>Arthropoda</taxon>
        <taxon>Chelicerata</taxon>
        <taxon>Arachnida</taxon>
        <taxon>Araneae</taxon>
        <taxon>Araneomorphae</taxon>
        <taxon>Entelegynae</taxon>
        <taxon>Araneoidea</taxon>
        <taxon>Araneidae</taxon>
        <taxon>Caerostris</taxon>
    </lineage>
</organism>
<dbReference type="AlphaFoldDB" id="A0AAV4MGN7"/>
<proteinExistence type="predicted"/>
<keyword evidence="3" id="KW-1185">Reference proteome</keyword>
<evidence type="ECO:0000313" key="3">
    <source>
        <dbReference type="Proteomes" id="UP001054945"/>
    </source>
</evidence>
<accession>A0AAV4MGN7</accession>
<dbReference type="EMBL" id="BPLR01002222">
    <property type="protein sequence ID" value="GIX71455.1"/>
    <property type="molecule type" value="Genomic_DNA"/>
</dbReference>
<feature type="compositionally biased region" description="Polar residues" evidence="1">
    <location>
        <begin position="63"/>
        <end position="75"/>
    </location>
</feature>
<gene>
    <name evidence="2" type="ORF">CEXT_708171</name>
</gene>
<reference evidence="2 3" key="1">
    <citation type="submission" date="2021-06" db="EMBL/GenBank/DDBJ databases">
        <title>Caerostris extrusa draft genome.</title>
        <authorList>
            <person name="Kono N."/>
            <person name="Arakawa K."/>
        </authorList>
    </citation>
    <scope>NUCLEOTIDE SEQUENCE [LARGE SCALE GENOMIC DNA]</scope>
</reference>